<dbReference type="InterPro" id="IPR007627">
    <property type="entry name" value="RNA_pol_sigma70_r2"/>
</dbReference>
<evidence type="ECO:0000259" key="6">
    <source>
        <dbReference type="Pfam" id="PF08281"/>
    </source>
</evidence>
<reference evidence="7 8" key="1">
    <citation type="submission" date="2018-06" db="EMBL/GenBank/DDBJ databases">
        <authorList>
            <consortium name="Pathogen Informatics"/>
            <person name="Doyle S."/>
        </authorList>
    </citation>
    <scope>NUCLEOTIDE SEQUENCE [LARGE SCALE GENOMIC DNA]</scope>
    <source>
        <strain evidence="7 8">NCTC11388</strain>
    </source>
</reference>
<dbReference type="InterPro" id="IPR036388">
    <property type="entry name" value="WH-like_DNA-bd_sf"/>
</dbReference>
<dbReference type="RefSeq" id="WP_115171351.1">
    <property type="nucleotide sequence ID" value="NZ_UGYW01000002.1"/>
</dbReference>
<sequence>MADSQLTDFRQKEEAFVMRKLHDRQWQKLLHFCYNIVGDEAEAQDIVQDSFLAIWKIRDRWETIESLDNYLFMVCRNNALALLKKQKEIIRLAEDIAIYLQNQIQHSTLEHIYASETNQHIQGQIQTFPAKMKEVFLLSREEEMSQKEIAAKLAISENTVKKQINNVLKVLKKKL</sequence>
<comment type="similarity">
    <text evidence="1">Belongs to the sigma-70 factor family. ECF subfamily.</text>
</comment>
<evidence type="ECO:0000313" key="8">
    <source>
        <dbReference type="Proteomes" id="UP000254893"/>
    </source>
</evidence>
<dbReference type="GO" id="GO:0003677">
    <property type="term" value="F:DNA binding"/>
    <property type="evidence" value="ECO:0007669"/>
    <property type="project" value="InterPro"/>
</dbReference>
<proteinExistence type="inferred from homology"/>
<dbReference type="GO" id="GO:0016987">
    <property type="term" value="F:sigma factor activity"/>
    <property type="evidence" value="ECO:0007669"/>
    <property type="project" value="UniProtKB-KW"/>
</dbReference>
<dbReference type="GO" id="GO:0006352">
    <property type="term" value="P:DNA-templated transcription initiation"/>
    <property type="evidence" value="ECO:0007669"/>
    <property type="project" value="InterPro"/>
</dbReference>
<feature type="domain" description="RNA polymerase sigma-70 region 2" evidence="5">
    <location>
        <begin position="28"/>
        <end position="87"/>
    </location>
</feature>
<dbReference type="PANTHER" id="PTHR43133:SF46">
    <property type="entry name" value="RNA POLYMERASE SIGMA-70 FACTOR ECF SUBFAMILY"/>
    <property type="match status" value="1"/>
</dbReference>
<dbReference type="Pfam" id="PF08281">
    <property type="entry name" value="Sigma70_r4_2"/>
    <property type="match status" value="1"/>
</dbReference>
<dbReference type="AlphaFoldDB" id="A0A380CS79"/>
<keyword evidence="2" id="KW-0805">Transcription regulation</keyword>
<dbReference type="NCBIfam" id="TIGR02937">
    <property type="entry name" value="sigma70-ECF"/>
    <property type="match status" value="1"/>
</dbReference>
<dbReference type="InterPro" id="IPR013325">
    <property type="entry name" value="RNA_pol_sigma_r2"/>
</dbReference>
<dbReference type="InterPro" id="IPR014327">
    <property type="entry name" value="RNA_pol_sigma70_bacteroid"/>
</dbReference>
<protein>
    <submittedName>
        <fullName evidence="7">RNA polymerase sigma-E factor</fullName>
    </submittedName>
</protein>
<dbReference type="InterPro" id="IPR014284">
    <property type="entry name" value="RNA_pol_sigma-70_dom"/>
</dbReference>
<dbReference type="InterPro" id="IPR013324">
    <property type="entry name" value="RNA_pol_sigma_r3/r4-like"/>
</dbReference>
<keyword evidence="3" id="KW-0731">Sigma factor</keyword>
<dbReference type="Gene3D" id="1.10.10.10">
    <property type="entry name" value="Winged helix-like DNA-binding domain superfamily/Winged helix DNA-binding domain"/>
    <property type="match status" value="1"/>
</dbReference>
<evidence type="ECO:0000256" key="1">
    <source>
        <dbReference type="ARBA" id="ARBA00010641"/>
    </source>
</evidence>
<keyword evidence="4" id="KW-0804">Transcription</keyword>
<dbReference type="EMBL" id="UGYW01000002">
    <property type="protein sequence ID" value="SUJ26602.1"/>
    <property type="molecule type" value="Genomic_DNA"/>
</dbReference>
<evidence type="ECO:0000256" key="3">
    <source>
        <dbReference type="ARBA" id="ARBA00023082"/>
    </source>
</evidence>
<name>A0A380CS79_SPHSI</name>
<evidence type="ECO:0000313" key="7">
    <source>
        <dbReference type="EMBL" id="SUJ26602.1"/>
    </source>
</evidence>
<evidence type="ECO:0000259" key="5">
    <source>
        <dbReference type="Pfam" id="PF04542"/>
    </source>
</evidence>
<evidence type="ECO:0000256" key="4">
    <source>
        <dbReference type="ARBA" id="ARBA00023163"/>
    </source>
</evidence>
<dbReference type="Pfam" id="PF04542">
    <property type="entry name" value="Sigma70_r2"/>
    <property type="match status" value="1"/>
</dbReference>
<dbReference type="PANTHER" id="PTHR43133">
    <property type="entry name" value="RNA POLYMERASE ECF-TYPE SIGMA FACTO"/>
    <property type="match status" value="1"/>
</dbReference>
<dbReference type="SUPFAM" id="SSF88946">
    <property type="entry name" value="Sigma2 domain of RNA polymerase sigma factors"/>
    <property type="match status" value="1"/>
</dbReference>
<organism evidence="7 8">
    <name type="scientific">Sphingobacterium spiritivorum</name>
    <name type="common">Flavobacterium spiritivorum</name>
    <dbReference type="NCBI Taxonomy" id="258"/>
    <lineage>
        <taxon>Bacteria</taxon>
        <taxon>Pseudomonadati</taxon>
        <taxon>Bacteroidota</taxon>
        <taxon>Sphingobacteriia</taxon>
        <taxon>Sphingobacteriales</taxon>
        <taxon>Sphingobacteriaceae</taxon>
        <taxon>Sphingobacterium</taxon>
    </lineage>
</organism>
<gene>
    <name evidence="7" type="primary">sigE</name>
    <name evidence="7" type="ORF">NCTC11388_03985</name>
</gene>
<dbReference type="Gene3D" id="1.10.1740.10">
    <property type="match status" value="1"/>
</dbReference>
<dbReference type="NCBIfam" id="TIGR02985">
    <property type="entry name" value="Sig70_bacteroi1"/>
    <property type="match status" value="1"/>
</dbReference>
<dbReference type="Proteomes" id="UP000254893">
    <property type="component" value="Unassembled WGS sequence"/>
</dbReference>
<feature type="domain" description="RNA polymerase sigma factor 70 region 4 type 2" evidence="6">
    <location>
        <begin position="124"/>
        <end position="169"/>
    </location>
</feature>
<dbReference type="SUPFAM" id="SSF88659">
    <property type="entry name" value="Sigma3 and sigma4 domains of RNA polymerase sigma factors"/>
    <property type="match status" value="1"/>
</dbReference>
<evidence type="ECO:0000256" key="2">
    <source>
        <dbReference type="ARBA" id="ARBA00023015"/>
    </source>
</evidence>
<accession>A0A380CS79</accession>
<dbReference type="InterPro" id="IPR039425">
    <property type="entry name" value="RNA_pol_sigma-70-like"/>
</dbReference>
<dbReference type="InterPro" id="IPR013249">
    <property type="entry name" value="RNA_pol_sigma70_r4_t2"/>
</dbReference>